<comment type="caution">
    <text evidence="1">The sequence shown here is derived from an EMBL/GenBank/DDBJ whole genome shotgun (WGS) entry which is preliminary data.</text>
</comment>
<keyword evidence="2" id="KW-1185">Reference proteome</keyword>
<evidence type="ECO:0000313" key="2">
    <source>
        <dbReference type="Proteomes" id="UP000605568"/>
    </source>
</evidence>
<reference evidence="2" key="1">
    <citation type="journal article" date="2019" name="Int. J. Syst. Evol. Microbiol.">
        <title>The Global Catalogue of Microorganisms (GCM) 10K type strain sequencing project: providing services to taxonomists for standard genome sequencing and annotation.</title>
        <authorList>
            <consortium name="The Broad Institute Genomics Platform"/>
            <consortium name="The Broad Institute Genome Sequencing Center for Infectious Disease"/>
            <person name="Wu L."/>
            <person name="Ma J."/>
        </authorList>
    </citation>
    <scope>NUCLEOTIDE SEQUENCE [LARGE SCALE GENOMIC DNA]</scope>
    <source>
        <strain evidence="2">CGMCC 4.7367</strain>
    </source>
</reference>
<sequence>MSYGNHTDCGLCRKHSANCWCVLWPAEVAGDRSDVCHQPDAHALFVQPGRILAMPRTLSDSEYERIARRWRAEHAGGRNAHRVTLLGRHPWTWWRRTYYRARRWLA</sequence>
<protein>
    <submittedName>
        <fullName evidence="1">Uncharacterized protein</fullName>
    </submittedName>
</protein>
<dbReference type="EMBL" id="BNAR01000018">
    <property type="protein sequence ID" value="GHH57782.1"/>
    <property type="molecule type" value="Genomic_DNA"/>
</dbReference>
<organism evidence="1 2">
    <name type="scientific">Lentzea cavernae</name>
    <dbReference type="NCBI Taxonomy" id="2020703"/>
    <lineage>
        <taxon>Bacteria</taxon>
        <taxon>Bacillati</taxon>
        <taxon>Actinomycetota</taxon>
        <taxon>Actinomycetes</taxon>
        <taxon>Pseudonocardiales</taxon>
        <taxon>Pseudonocardiaceae</taxon>
        <taxon>Lentzea</taxon>
    </lineage>
</organism>
<gene>
    <name evidence="1" type="ORF">GCM10017774_78050</name>
</gene>
<name>A0ABQ3MR71_9PSEU</name>
<proteinExistence type="predicted"/>
<accession>A0ABQ3MR71</accession>
<dbReference type="Proteomes" id="UP000605568">
    <property type="component" value="Unassembled WGS sequence"/>
</dbReference>
<evidence type="ECO:0000313" key="1">
    <source>
        <dbReference type="EMBL" id="GHH57782.1"/>
    </source>
</evidence>